<dbReference type="InterPro" id="IPR015424">
    <property type="entry name" value="PyrdxlP-dep_Trfase"/>
</dbReference>
<keyword evidence="6" id="KW-1185">Reference proteome</keyword>
<dbReference type="InterPro" id="IPR015421">
    <property type="entry name" value="PyrdxlP-dep_Trfase_major"/>
</dbReference>
<dbReference type="EMBL" id="LMXI01000279">
    <property type="protein sequence ID" value="KRT58736.1"/>
    <property type="molecule type" value="Genomic_DNA"/>
</dbReference>
<comment type="caution">
    <text evidence="3">The sequence shown here is derived from an EMBL/GenBank/DDBJ whole genome shotgun (WGS) entry which is preliminary data.</text>
</comment>
<keyword evidence="3" id="KW-0456">Lyase</keyword>
<organism evidence="3 6">
    <name type="scientific">endosymbiont of Ridgeia piscesae</name>
    <dbReference type="NCBI Taxonomy" id="54398"/>
    <lineage>
        <taxon>Bacteria</taxon>
        <taxon>Pseudomonadati</taxon>
        <taxon>Pseudomonadota</taxon>
        <taxon>Gammaproteobacteria</taxon>
        <taxon>sulfur-oxidizing symbionts</taxon>
    </lineage>
</organism>
<dbReference type="InterPro" id="IPR000192">
    <property type="entry name" value="Aminotrans_V_dom"/>
</dbReference>
<proteinExistence type="predicted"/>
<dbReference type="STRING" id="54398.Ga0074115_12725"/>
<dbReference type="PATRIC" id="fig|54398.3.peg.828"/>
<dbReference type="InterPro" id="IPR015422">
    <property type="entry name" value="PyrdxlP-dep_Trfase_small"/>
</dbReference>
<dbReference type="EMBL" id="LDXT01000070">
    <property type="protein sequence ID" value="KRT55916.1"/>
    <property type="molecule type" value="Genomic_DNA"/>
</dbReference>
<dbReference type="PANTHER" id="PTHR43586:SF15">
    <property type="entry name" value="BLR3095 PROTEIN"/>
    <property type="match status" value="1"/>
</dbReference>
<dbReference type="AlphaFoldDB" id="A0A0T5YZD6"/>
<keyword evidence="1" id="KW-0663">Pyridoxal phosphate</keyword>
<evidence type="ECO:0000313" key="6">
    <source>
        <dbReference type="Proteomes" id="UP000051634"/>
    </source>
</evidence>
<sequence>MQPFSLAPDIIYLNHAAVAPWPQSTVDAVVRFAQENGTLGATNYPAWQQEELALKSLLARLINAADDSEIALLKNTSEALSIIAYGLPWKPGENIVSIAQEFPSNRIVWESLASQGVELRLVDLQHSSGEPEEAIAEAIDQNTRLLSVSSVQYASGLRLDLGRLGKTCRKVGILFCVDAIQSLGAVPFDVQACQADFVVADGHKWMLGPEGVALFYVRPEVRDHLRLQQFGWHMVEAMMDFDRHDWRPAPDARRFECGSPNMLGIHTLAASLRLLLKTGIEQVAIRIRHNMDFALQQVSEYGFESLTPAAADRRAGILSFRIPGHDNQQIQQALMQQQVICAYRGGGIRFSPHFYNTANEIGDAFNVIGQITKAIR</sequence>
<evidence type="ECO:0000313" key="3">
    <source>
        <dbReference type="EMBL" id="KRT55916.1"/>
    </source>
</evidence>
<dbReference type="Proteomes" id="UP000051276">
    <property type="component" value="Unassembled WGS sequence"/>
</dbReference>
<evidence type="ECO:0000256" key="1">
    <source>
        <dbReference type="ARBA" id="ARBA00022898"/>
    </source>
</evidence>
<reference evidence="5 6" key="1">
    <citation type="submission" date="2015-11" db="EMBL/GenBank/DDBJ databases">
        <title>The genome of Candidatus Endoriftia persephone in Ridgeia piscesae and population structure of the North Eastern Pacific vestimentiferan symbionts.</title>
        <authorList>
            <person name="Perez M."/>
            <person name="Juniper K.S."/>
        </authorList>
    </citation>
    <scope>NUCLEOTIDE SEQUENCE [LARGE SCALE GENOMIC DNA]</scope>
    <source>
        <strain evidence="4">Ind10</strain>
        <strain evidence="3">Ind11</strain>
    </source>
</reference>
<evidence type="ECO:0000313" key="5">
    <source>
        <dbReference type="Proteomes" id="UP000051276"/>
    </source>
</evidence>
<dbReference type="OrthoDB" id="9764293at2"/>
<evidence type="ECO:0000259" key="2">
    <source>
        <dbReference type="Pfam" id="PF00266"/>
    </source>
</evidence>
<dbReference type="Proteomes" id="UP000051634">
    <property type="component" value="Unassembled WGS sequence"/>
</dbReference>
<dbReference type="GO" id="GO:0016829">
    <property type="term" value="F:lyase activity"/>
    <property type="evidence" value="ECO:0007669"/>
    <property type="project" value="UniProtKB-KW"/>
</dbReference>
<dbReference type="SUPFAM" id="SSF53383">
    <property type="entry name" value="PLP-dependent transferases"/>
    <property type="match status" value="1"/>
</dbReference>
<feature type="domain" description="Aminotransferase class V" evidence="2">
    <location>
        <begin position="11"/>
        <end position="361"/>
    </location>
</feature>
<dbReference type="Gene3D" id="3.90.1150.10">
    <property type="entry name" value="Aspartate Aminotransferase, domain 1"/>
    <property type="match status" value="1"/>
</dbReference>
<protein>
    <submittedName>
        <fullName evidence="3">Selenocysteine lyase/Cysteine desulfurase</fullName>
    </submittedName>
</protein>
<evidence type="ECO:0000313" key="4">
    <source>
        <dbReference type="EMBL" id="KRT58736.1"/>
    </source>
</evidence>
<dbReference type="Pfam" id="PF00266">
    <property type="entry name" value="Aminotran_5"/>
    <property type="match status" value="1"/>
</dbReference>
<dbReference type="Gene3D" id="3.40.640.10">
    <property type="entry name" value="Type I PLP-dependent aspartate aminotransferase-like (Major domain)"/>
    <property type="match status" value="1"/>
</dbReference>
<accession>A0A0T5YZD6</accession>
<dbReference type="PANTHER" id="PTHR43586">
    <property type="entry name" value="CYSTEINE DESULFURASE"/>
    <property type="match status" value="1"/>
</dbReference>
<name>A0A0T5YZD6_9GAMM</name>
<gene>
    <name evidence="3" type="ORF">Ga0074115_12725</name>
    <name evidence="4" type="ORF">Ga0076813_14151</name>
</gene>
<dbReference type="RefSeq" id="WP_057955167.1">
    <property type="nucleotide sequence ID" value="NZ_KQ556870.1"/>
</dbReference>